<feature type="domain" description="EamA" evidence="7">
    <location>
        <begin position="147"/>
        <end position="279"/>
    </location>
</feature>
<evidence type="ECO:0000313" key="8">
    <source>
        <dbReference type="EMBL" id="QFZ19942.1"/>
    </source>
</evidence>
<evidence type="ECO:0000256" key="1">
    <source>
        <dbReference type="ARBA" id="ARBA00004141"/>
    </source>
</evidence>
<dbReference type="Pfam" id="PF00892">
    <property type="entry name" value="EamA"/>
    <property type="match status" value="2"/>
</dbReference>
<dbReference type="Gene3D" id="1.10.3730.20">
    <property type="match status" value="1"/>
</dbReference>
<feature type="transmembrane region" description="Helical" evidence="6">
    <location>
        <begin position="90"/>
        <end position="110"/>
    </location>
</feature>
<dbReference type="SUPFAM" id="SSF103481">
    <property type="entry name" value="Multidrug resistance efflux transporter EmrE"/>
    <property type="match status" value="2"/>
</dbReference>
<dbReference type="AlphaFoldDB" id="A0A5Q0H2M1"/>
<dbReference type="PANTHER" id="PTHR32322">
    <property type="entry name" value="INNER MEMBRANE TRANSPORTER"/>
    <property type="match status" value="1"/>
</dbReference>
<dbReference type="EMBL" id="CP034550">
    <property type="protein sequence ID" value="QFZ19942.1"/>
    <property type="molecule type" value="Genomic_DNA"/>
</dbReference>
<dbReference type="Proteomes" id="UP000325787">
    <property type="component" value="Chromosome"/>
</dbReference>
<evidence type="ECO:0000313" key="9">
    <source>
        <dbReference type="Proteomes" id="UP000325787"/>
    </source>
</evidence>
<feature type="domain" description="EamA" evidence="7">
    <location>
        <begin position="5"/>
        <end position="136"/>
    </location>
</feature>
<feature type="transmembrane region" description="Helical" evidence="6">
    <location>
        <begin position="206"/>
        <end position="227"/>
    </location>
</feature>
<dbReference type="PROSITE" id="PS51257">
    <property type="entry name" value="PROKAR_LIPOPROTEIN"/>
    <property type="match status" value="1"/>
</dbReference>
<evidence type="ECO:0000259" key="7">
    <source>
        <dbReference type="Pfam" id="PF00892"/>
    </source>
</evidence>
<dbReference type="OrthoDB" id="5242975at2"/>
<reference evidence="9" key="1">
    <citation type="journal article" date="2021" name="Curr. Microbiol.">
        <title>Complete genome of nocamycin-producing strain Saccharothrix syringae NRRL B-16468 reveals the biosynthetic potential for secondary metabolites.</title>
        <authorList>
            <person name="Mo X."/>
            <person name="Yang S."/>
        </authorList>
    </citation>
    <scope>NUCLEOTIDE SEQUENCE [LARGE SCALE GENOMIC DNA]</scope>
    <source>
        <strain evidence="9">ATCC 51364 / DSM 43886 / JCM 6844 / KCTC 9398 / NBRC 14523 / NRRL B-16468 / INA 2240</strain>
    </source>
</reference>
<dbReference type="InterPro" id="IPR000620">
    <property type="entry name" value="EamA_dom"/>
</dbReference>
<comment type="similarity">
    <text evidence="2">Belongs to the EamA transporter family.</text>
</comment>
<protein>
    <submittedName>
        <fullName evidence="8">DMT family transporter</fullName>
    </submittedName>
</protein>
<proteinExistence type="inferred from homology"/>
<feature type="transmembrane region" description="Helical" evidence="6">
    <location>
        <begin position="264"/>
        <end position="283"/>
    </location>
</feature>
<evidence type="ECO:0000256" key="3">
    <source>
        <dbReference type="ARBA" id="ARBA00022692"/>
    </source>
</evidence>
<organism evidence="8 9">
    <name type="scientific">Saccharothrix syringae</name>
    <name type="common">Nocardiopsis syringae</name>
    <dbReference type="NCBI Taxonomy" id="103733"/>
    <lineage>
        <taxon>Bacteria</taxon>
        <taxon>Bacillati</taxon>
        <taxon>Actinomycetota</taxon>
        <taxon>Actinomycetes</taxon>
        <taxon>Pseudonocardiales</taxon>
        <taxon>Pseudonocardiaceae</taxon>
        <taxon>Saccharothrix</taxon>
    </lineage>
</organism>
<accession>A0A5Q0H2M1</accession>
<keyword evidence="5 6" id="KW-0472">Membrane</keyword>
<evidence type="ECO:0000256" key="2">
    <source>
        <dbReference type="ARBA" id="ARBA00007362"/>
    </source>
</evidence>
<feature type="transmembrane region" description="Helical" evidence="6">
    <location>
        <begin position="145"/>
        <end position="164"/>
    </location>
</feature>
<keyword evidence="3 6" id="KW-0812">Transmembrane</keyword>
<dbReference type="InterPro" id="IPR037185">
    <property type="entry name" value="EmrE-like"/>
</dbReference>
<feature type="transmembrane region" description="Helical" evidence="6">
    <location>
        <begin position="5"/>
        <end position="23"/>
    </location>
</feature>
<feature type="transmembrane region" description="Helical" evidence="6">
    <location>
        <begin position="176"/>
        <end position="194"/>
    </location>
</feature>
<keyword evidence="4 6" id="KW-1133">Transmembrane helix</keyword>
<dbReference type="KEGG" id="ssyi:EKG83_23195"/>
<comment type="subcellular location">
    <subcellularLocation>
        <location evidence="1">Membrane</location>
        <topology evidence="1">Multi-pass membrane protein</topology>
    </subcellularLocation>
</comment>
<evidence type="ECO:0000256" key="6">
    <source>
        <dbReference type="SAM" id="Phobius"/>
    </source>
</evidence>
<keyword evidence="9" id="KW-1185">Reference proteome</keyword>
<name>A0A5Q0H2M1_SACSY</name>
<evidence type="ECO:0000256" key="5">
    <source>
        <dbReference type="ARBA" id="ARBA00023136"/>
    </source>
</evidence>
<evidence type="ECO:0000256" key="4">
    <source>
        <dbReference type="ARBA" id="ARBA00022989"/>
    </source>
</evidence>
<feature type="transmembrane region" description="Helical" evidence="6">
    <location>
        <begin position="29"/>
        <end position="50"/>
    </location>
</feature>
<dbReference type="PANTHER" id="PTHR32322:SF9">
    <property type="entry name" value="AMINO-ACID METABOLITE EFFLUX PUMP-RELATED"/>
    <property type="match status" value="1"/>
</dbReference>
<dbReference type="RefSeq" id="WP_033429417.1">
    <property type="nucleotide sequence ID" value="NZ_CP034550.1"/>
</dbReference>
<gene>
    <name evidence="8" type="ORF">EKG83_23195</name>
</gene>
<feature type="transmembrane region" description="Helical" evidence="6">
    <location>
        <begin position="239"/>
        <end position="258"/>
    </location>
</feature>
<dbReference type="InterPro" id="IPR050638">
    <property type="entry name" value="AA-Vitamin_Transporters"/>
</dbReference>
<feature type="transmembrane region" description="Helical" evidence="6">
    <location>
        <begin position="122"/>
        <end position="139"/>
    </location>
</feature>
<feature type="transmembrane region" description="Helical" evidence="6">
    <location>
        <begin position="62"/>
        <end position="84"/>
    </location>
</feature>
<dbReference type="GO" id="GO:0016020">
    <property type="term" value="C:membrane"/>
    <property type="evidence" value="ECO:0007669"/>
    <property type="project" value="UniProtKB-SubCell"/>
</dbReference>
<sequence length="304" mass="30125">MTGRGVLRVGLLALLWGSCFLWIELALTGFAPAQIATARCALGAAFVFALARRAGQRLPRGLWGHLAVAALFCNALPFVLFGIGQQTVDSGVAGVLNATTPLWSLLIGLVTGGERGLSPVRAAGLGLGFAGVLVVFAPWEQGVTGVGALFLLAAAAGYAVAFAYMSRTLVAKGAPLAVSAAQLAVAAGLSALLLPFDGAAAGPNTVAVVALVVLGVLGTGATFVLNYRIITDEGPTNAAAVGYLLPVVSVALGAVVLGEPLTPRVVVGVLVVVAGVALTRLTAAPGASGVGRRAAGAVSASVRG</sequence>